<comment type="caution">
    <text evidence="8">The sequence shown here is derived from an EMBL/GenBank/DDBJ whole genome shotgun (WGS) entry which is preliminary data.</text>
</comment>
<dbReference type="Pfam" id="PF13413">
    <property type="entry name" value="HTH_25"/>
    <property type="match status" value="1"/>
</dbReference>
<proteinExistence type="predicted"/>
<evidence type="ECO:0000256" key="1">
    <source>
        <dbReference type="ARBA" id="ARBA00004167"/>
    </source>
</evidence>
<dbReference type="InterPro" id="IPR050400">
    <property type="entry name" value="Bact_Cytoskel_RodZ"/>
</dbReference>
<dbReference type="OrthoDB" id="1685233at2"/>
<dbReference type="EMBL" id="PJCH01000005">
    <property type="protein sequence ID" value="PQA87986.1"/>
    <property type="molecule type" value="Genomic_DNA"/>
</dbReference>
<dbReference type="Pfam" id="PF03544">
    <property type="entry name" value="TonB_C"/>
    <property type="match status" value="1"/>
</dbReference>
<dbReference type="PANTHER" id="PTHR34475:SF1">
    <property type="entry name" value="CYTOSKELETON PROTEIN RODZ"/>
    <property type="match status" value="1"/>
</dbReference>
<dbReference type="RefSeq" id="WP_104829231.1">
    <property type="nucleotide sequence ID" value="NZ_PJCH01000005.1"/>
</dbReference>
<protein>
    <recommendedName>
        <fullName evidence="7">TonB C-terminal domain-containing protein</fullName>
    </recommendedName>
</protein>
<keyword evidence="9" id="KW-1185">Reference proteome</keyword>
<evidence type="ECO:0000256" key="3">
    <source>
        <dbReference type="ARBA" id="ARBA00022989"/>
    </source>
</evidence>
<feature type="region of interest" description="Disordered" evidence="5">
    <location>
        <begin position="170"/>
        <end position="324"/>
    </location>
</feature>
<dbReference type="InterPro" id="IPR037682">
    <property type="entry name" value="TonB_C"/>
</dbReference>
<evidence type="ECO:0000313" key="9">
    <source>
        <dbReference type="Proteomes" id="UP000239504"/>
    </source>
</evidence>
<dbReference type="Gene3D" id="3.30.2420.10">
    <property type="entry name" value="TonB"/>
    <property type="match status" value="1"/>
</dbReference>
<name>A0A2S7K685_9PROT</name>
<evidence type="ECO:0000256" key="5">
    <source>
        <dbReference type="SAM" id="MobiDB-lite"/>
    </source>
</evidence>
<comment type="subcellular location">
    <subcellularLocation>
        <location evidence="1">Membrane</location>
        <topology evidence="1">Single-pass membrane protein</topology>
    </subcellularLocation>
</comment>
<dbReference type="Gene3D" id="1.10.260.40">
    <property type="entry name" value="lambda repressor-like DNA-binding domains"/>
    <property type="match status" value="1"/>
</dbReference>
<evidence type="ECO:0000256" key="2">
    <source>
        <dbReference type="ARBA" id="ARBA00022692"/>
    </source>
</evidence>
<feature type="compositionally biased region" description="Low complexity" evidence="5">
    <location>
        <begin position="253"/>
        <end position="280"/>
    </location>
</feature>
<dbReference type="GO" id="GO:0016020">
    <property type="term" value="C:membrane"/>
    <property type="evidence" value="ECO:0007669"/>
    <property type="project" value="UniProtKB-SubCell"/>
</dbReference>
<dbReference type="PANTHER" id="PTHR34475">
    <property type="match status" value="1"/>
</dbReference>
<feature type="transmembrane region" description="Helical" evidence="6">
    <location>
        <begin position="143"/>
        <end position="161"/>
    </location>
</feature>
<dbReference type="SUPFAM" id="SSF74653">
    <property type="entry name" value="TolA/TonB C-terminal domain"/>
    <property type="match status" value="1"/>
</dbReference>
<keyword evidence="3 6" id="KW-1133">Transmembrane helix</keyword>
<dbReference type="InterPro" id="IPR006260">
    <property type="entry name" value="TonB/TolA_C"/>
</dbReference>
<feature type="compositionally biased region" description="Low complexity" evidence="5">
    <location>
        <begin position="205"/>
        <end position="235"/>
    </location>
</feature>
<gene>
    <name evidence="8" type="ORF">CW354_06525</name>
</gene>
<feature type="domain" description="TonB C-terminal" evidence="7">
    <location>
        <begin position="333"/>
        <end position="399"/>
    </location>
</feature>
<evidence type="ECO:0000256" key="6">
    <source>
        <dbReference type="SAM" id="Phobius"/>
    </source>
</evidence>
<accession>A0A2S7K685</accession>
<evidence type="ECO:0000256" key="4">
    <source>
        <dbReference type="ARBA" id="ARBA00023136"/>
    </source>
</evidence>
<dbReference type="GO" id="GO:0003677">
    <property type="term" value="F:DNA binding"/>
    <property type="evidence" value="ECO:0007669"/>
    <property type="project" value="InterPro"/>
</dbReference>
<evidence type="ECO:0000313" key="8">
    <source>
        <dbReference type="EMBL" id="PQA87986.1"/>
    </source>
</evidence>
<dbReference type="NCBIfam" id="TIGR01352">
    <property type="entry name" value="tonB_Cterm"/>
    <property type="match status" value="1"/>
</dbReference>
<evidence type="ECO:0000259" key="7">
    <source>
        <dbReference type="Pfam" id="PF03544"/>
    </source>
</evidence>
<keyword evidence="4 6" id="KW-0472">Membrane</keyword>
<feature type="compositionally biased region" description="Acidic residues" evidence="5">
    <location>
        <begin position="236"/>
        <end position="246"/>
    </location>
</feature>
<keyword evidence="2 6" id="KW-0812">Transmembrane</keyword>
<dbReference type="Proteomes" id="UP000239504">
    <property type="component" value="Unassembled WGS sequence"/>
</dbReference>
<reference evidence="8 9" key="1">
    <citation type="submission" date="2017-12" db="EMBL/GenBank/DDBJ databases">
        <authorList>
            <person name="Hurst M.R.H."/>
        </authorList>
    </citation>
    <scope>NUCLEOTIDE SEQUENCE [LARGE SCALE GENOMIC DNA]</scope>
    <source>
        <strain evidence="8 9">SY-3-19</strain>
    </source>
</reference>
<sequence>MAQDKVAEIIDFKGGAGAPAGGPAPNENAPALAEAEHAGALLAAAREAAGLSVDEVSEAIKVKAAHLAAIEVLRADLLPALPYASGFVKSYARYLGLDADAVAARFRAEVAAIVAQGGEPEAAPQEPAYAASSGGAASEGARLATVFALLAVLLFVMWVGYQVLSGAGNEPAERPNIVVSNPSAPRPSLMAPAVRPEAESPGETAQPADEAMEDAAPASLPEDQSAAEPQAGAADEAVEDAVEDGGAETADVSAAPAPSAPASQASASETQASETQASETRATEPQVNEIQAGETPSRDIRSSETSAAPRVLPRRPRPAPPVVEEASLTHSVAPEYPERCARGADTVESVTVMFDVSAAGRAVHPRIVTSTDSCFNEEALRALDRWRFSPRTVDGAASLETGKSATLNFRK</sequence>
<dbReference type="GO" id="GO:0055085">
    <property type="term" value="P:transmembrane transport"/>
    <property type="evidence" value="ECO:0007669"/>
    <property type="project" value="InterPro"/>
</dbReference>
<dbReference type="InterPro" id="IPR010982">
    <property type="entry name" value="Lambda_DNA-bd_dom_sf"/>
</dbReference>
<organism evidence="8 9">
    <name type="scientific">Hyphococcus luteus</name>
    <dbReference type="NCBI Taxonomy" id="2058213"/>
    <lineage>
        <taxon>Bacteria</taxon>
        <taxon>Pseudomonadati</taxon>
        <taxon>Pseudomonadota</taxon>
        <taxon>Alphaproteobacteria</taxon>
        <taxon>Parvularculales</taxon>
        <taxon>Parvularculaceae</taxon>
        <taxon>Hyphococcus</taxon>
    </lineage>
</organism>
<dbReference type="AlphaFoldDB" id="A0A2S7K685"/>